<feature type="compositionally biased region" description="Polar residues" evidence="1">
    <location>
        <begin position="449"/>
        <end position="458"/>
    </location>
</feature>
<feature type="compositionally biased region" description="Pro residues" evidence="1">
    <location>
        <begin position="930"/>
        <end position="943"/>
    </location>
</feature>
<feature type="compositionally biased region" description="Low complexity" evidence="1">
    <location>
        <begin position="206"/>
        <end position="215"/>
    </location>
</feature>
<accession>A0AAW1R2U7</accession>
<feature type="compositionally biased region" description="Polar residues" evidence="1">
    <location>
        <begin position="42"/>
        <end position="71"/>
    </location>
</feature>
<organism evidence="2 3">
    <name type="scientific">Apatococcus lobatus</name>
    <dbReference type="NCBI Taxonomy" id="904363"/>
    <lineage>
        <taxon>Eukaryota</taxon>
        <taxon>Viridiplantae</taxon>
        <taxon>Chlorophyta</taxon>
        <taxon>core chlorophytes</taxon>
        <taxon>Trebouxiophyceae</taxon>
        <taxon>Chlorellales</taxon>
        <taxon>Chlorellaceae</taxon>
        <taxon>Apatococcus</taxon>
    </lineage>
</organism>
<feature type="compositionally biased region" description="Low complexity" evidence="1">
    <location>
        <begin position="242"/>
        <end position="255"/>
    </location>
</feature>
<dbReference type="AlphaFoldDB" id="A0AAW1R2U7"/>
<feature type="compositionally biased region" description="Low complexity" evidence="1">
    <location>
        <begin position="747"/>
        <end position="760"/>
    </location>
</feature>
<evidence type="ECO:0000313" key="2">
    <source>
        <dbReference type="EMBL" id="KAK9828270.1"/>
    </source>
</evidence>
<sequence>MQHSTSQQPASLDWSSLPTSSAALRSAPEASIPTTELFAAAQPSSVQSGTLPTSPGFQPTVSWSGQDSGAASSRLPAARLKRASPPGVTGDHKRLAQSAQAPSPQRPCRTLSSGPDFTQDRPASRVTPKSAEEPRPAPAWVHSPAGVHQGAQAGNFSRGLEPQGSLCPTFDSAAGDFPSIDTASSQPPGFVPASRAQDVLQTRRNSSSSASTASAGPNIIPLLSPFRALAAQSQNLPSPFQAPSATQKAASASSAMRRKVSGKCNVPPATQAKQASKPGAAMTDAQALALDLLNSIQQLAGWQQHERILLPGHLQPADTHSAASASSFPAQSTQTTAPRQLQTPQSVQPGPPAMASMPPPPSRPPSGPAFRPPSPSALGLATGSRPQSSLPSSFPPRRRSASQSSPDSDMGPPPPSCHTSTSSSPSTFGAVIGSRPQGNFPQRHHSGHQHSPASNISSPRPAMQATAVQLHPDTRSVSVPDASQLPGYFATLQGSPGTQPCPRHGHVGPHMLSQLGNFIQVAGPPGQIVQSGPVHLERPERSFSVPNAFQRPGQLQGIPNQMQLQPLAEGSGRDAAARGPSGPQSFMAPQPLPANSHGSGGTWPAGSESQRPDLAGYPSQTSSKVEGAGMGHAPSAHGFSPEDPTFVGARPAHGHPQSQSLVDALTPNPATQQHHPMCRCSQCNAARAAMPWQGPAFGGPAWGSCHHCGCRHPRQPGGLSEPFSGAHPHSAQSMPHEHAMPSNPCSQTPQPQAYQPAAAPMPDTGQQVMQVQQTPAPCNSVHCIRRPQQHPPAPPRRLTSEELRNLAELQCSSQAPPLHMYAGPPMGTINAQIVPQLLQQIGQHSMIPVGVSGVQTQGVVSTANLPHWALGFKGQMHGSIPPQLAFPPGAGVADQPHTLQTHTAPQGMGGSSLSAGHPPRPDAQEVPLGSPMPPQPIREPGPALPHGEVLRPGSSSGRLHGPIAPAVPHQGTSIGQSMGQQPTMPPQPEEPNEAATFDCRNAAAKALFRIRDAYLEQQRHPQGPGSQPGCSPRQALLGDSSWVDDVFIDTPRASGVSASRALEPGPSGQRMLPGDLKPQDSLPMPSPSDTRDMNAANMGPGQHSPSAAHPLYPAIPVGAGHEMPPSSGQHQQAGSINACPQQLQASDAHHPPQPSGGLGDADFGPLLENLLSPSHSTAETDVLDTPDLSLEPGPEDVNPNCIALSSQDACCRLPRTTNTPSKRVCPRHPQVSFSESLASSIVLWQQSSRVCDLSEHLSRMTFLPHLPSCIPRPI</sequence>
<name>A0AAW1R2U7_9CHLO</name>
<feature type="region of interest" description="Disordered" evidence="1">
    <location>
        <begin position="567"/>
        <end position="671"/>
    </location>
</feature>
<feature type="region of interest" description="Disordered" evidence="1">
    <location>
        <begin position="198"/>
        <end position="217"/>
    </location>
</feature>
<feature type="compositionally biased region" description="Polar residues" evidence="1">
    <location>
        <begin position="1126"/>
        <end position="1145"/>
    </location>
</feature>
<feature type="region of interest" description="Disordered" evidence="1">
    <location>
        <begin position="1018"/>
        <end position="1037"/>
    </location>
</feature>
<keyword evidence="3" id="KW-1185">Reference proteome</keyword>
<feature type="region of interest" description="Disordered" evidence="1">
    <location>
        <begin position="316"/>
        <end position="465"/>
    </location>
</feature>
<dbReference type="Proteomes" id="UP001438707">
    <property type="component" value="Unassembled WGS sequence"/>
</dbReference>
<feature type="region of interest" description="Disordered" evidence="1">
    <location>
        <begin position="719"/>
        <end position="761"/>
    </location>
</feature>
<feature type="region of interest" description="Disordered" evidence="1">
    <location>
        <begin position="1054"/>
        <end position="1196"/>
    </location>
</feature>
<feature type="compositionally biased region" description="Pro residues" evidence="1">
    <location>
        <begin position="349"/>
        <end position="375"/>
    </location>
</feature>
<feature type="compositionally biased region" description="Polar residues" evidence="1">
    <location>
        <begin position="970"/>
        <end position="979"/>
    </location>
</feature>
<feature type="compositionally biased region" description="Polar residues" evidence="1">
    <location>
        <begin position="1"/>
        <end position="23"/>
    </location>
</feature>
<feature type="compositionally biased region" description="Low complexity" evidence="1">
    <location>
        <begin position="417"/>
        <end position="427"/>
    </location>
</feature>
<feature type="region of interest" description="Disordered" evidence="1">
    <location>
        <begin position="885"/>
        <end position="993"/>
    </location>
</feature>
<feature type="region of interest" description="Disordered" evidence="1">
    <location>
        <begin position="1"/>
        <end position="192"/>
    </location>
</feature>
<evidence type="ECO:0000313" key="3">
    <source>
        <dbReference type="Proteomes" id="UP001438707"/>
    </source>
</evidence>
<reference evidence="2 3" key="1">
    <citation type="journal article" date="2024" name="Nat. Commun.">
        <title>Phylogenomics reveals the evolutionary origins of lichenization in chlorophyte algae.</title>
        <authorList>
            <person name="Puginier C."/>
            <person name="Libourel C."/>
            <person name="Otte J."/>
            <person name="Skaloud P."/>
            <person name="Haon M."/>
            <person name="Grisel S."/>
            <person name="Petersen M."/>
            <person name="Berrin J.G."/>
            <person name="Delaux P.M."/>
            <person name="Dal Grande F."/>
            <person name="Keller J."/>
        </authorList>
    </citation>
    <scope>NUCLEOTIDE SEQUENCE [LARGE SCALE GENOMIC DNA]</scope>
    <source>
        <strain evidence="2 3">SAG 2145</strain>
    </source>
</reference>
<protein>
    <submittedName>
        <fullName evidence="2">Uncharacterized protein</fullName>
    </submittedName>
</protein>
<feature type="region of interest" description="Disordered" evidence="1">
    <location>
        <begin position="236"/>
        <end position="279"/>
    </location>
</feature>
<comment type="caution">
    <text evidence="2">The sequence shown here is derived from an EMBL/GenBank/DDBJ whole genome shotgun (WGS) entry which is preliminary data.</text>
</comment>
<gene>
    <name evidence="2" type="ORF">WJX74_006525</name>
</gene>
<feature type="compositionally biased region" description="Polar residues" evidence="1">
    <location>
        <begin position="338"/>
        <end position="348"/>
    </location>
</feature>
<dbReference type="EMBL" id="JALJOS010000016">
    <property type="protein sequence ID" value="KAK9828270.1"/>
    <property type="molecule type" value="Genomic_DNA"/>
</dbReference>
<proteinExistence type="predicted"/>
<feature type="compositionally biased region" description="Low complexity" evidence="1">
    <location>
        <begin position="1021"/>
        <end position="1032"/>
    </location>
</feature>
<feature type="compositionally biased region" description="Low complexity" evidence="1">
    <location>
        <begin position="319"/>
        <end position="337"/>
    </location>
</feature>
<feature type="compositionally biased region" description="Low complexity" evidence="1">
    <location>
        <begin position="401"/>
        <end position="410"/>
    </location>
</feature>
<evidence type="ECO:0000256" key="1">
    <source>
        <dbReference type="SAM" id="MobiDB-lite"/>
    </source>
</evidence>